<dbReference type="SMART" id="SM00388">
    <property type="entry name" value="HisKA"/>
    <property type="match status" value="1"/>
</dbReference>
<dbReference type="RefSeq" id="WP_014760835.1">
    <property type="nucleotide sequence ID" value="NC_018000.1"/>
</dbReference>
<evidence type="ECO:0000256" key="6">
    <source>
        <dbReference type="SAM" id="Phobius"/>
    </source>
</evidence>
<dbReference type="SMART" id="SM00387">
    <property type="entry name" value="HATPase_c"/>
    <property type="match status" value="1"/>
</dbReference>
<feature type="domain" description="Response regulatory" evidence="8">
    <location>
        <begin position="626"/>
        <end position="746"/>
    </location>
</feature>
<keyword evidence="4" id="KW-0902">Two-component regulatory system</keyword>
<accession>I3WYC7</accession>
<dbReference type="Proteomes" id="UP000006180">
    <property type="component" value="Chromosome"/>
</dbReference>
<dbReference type="SMART" id="SM00448">
    <property type="entry name" value="REC"/>
    <property type="match status" value="1"/>
</dbReference>
<dbReference type="HOGENOM" id="CLU_000445_114_15_5"/>
<dbReference type="InterPro" id="IPR036097">
    <property type="entry name" value="HisK_dim/P_sf"/>
</dbReference>
<keyword evidence="3 5" id="KW-0597">Phosphoprotein</keyword>
<evidence type="ECO:0000256" key="4">
    <source>
        <dbReference type="ARBA" id="ARBA00023012"/>
    </source>
</evidence>
<dbReference type="InterPro" id="IPR003594">
    <property type="entry name" value="HATPase_dom"/>
</dbReference>
<dbReference type="InterPro" id="IPR036890">
    <property type="entry name" value="HATPase_C_sf"/>
</dbReference>
<evidence type="ECO:0000313" key="10">
    <source>
        <dbReference type="Proteomes" id="UP000006180"/>
    </source>
</evidence>
<dbReference type="FunFam" id="3.30.565.10:FF:000010">
    <property type="entry name" value="Sensor histidine kinase RcsC"/>
    <property type="match status" value="1"/>
</dbReference>
<comment type="catalytic activity">
    <reaction evidence="1">
        <text>ATP + protein L-histidine = ADP + protein N-phospho-L-histidine.</text>
        <dbReference type="EC" id="2.7.13.3"/>
    </reaction>
</comment>
<dbReference type="PATRIC" id="fig|1185652.3.peg.29"/>
<dbReference type="PANTHER" id="PTHR45339:SF1">
    <property type="entry name" value="HYBRID SIGNAL TRANSDUCTION HISTIDINE KINASE J"/>
    <property type="match status" value="1"/>
</dbReference>
<dbReference type="eggNOG" id="COG0745">
    <property type="taxonomic scope" value="Bacteria"/>
</dbReference>
<keyword evidence="6" id="KW-0812">Transmembrane</keyword>
<dbReference type="Gene3D" id="1.10.287.130">
    <property type="match status" value="1"/>
</dbReference>
<protein>
    <recommendedName>
        <fullName evidence="2">histidine kinase</fullName>
        <ecNumber evidence="2">2.7.13.3</ecNumber>
    </recommendedName>
</protein>
<dbReference type="eggNOG" id="COG2205">
    <property type="taxonomic scope" value="Bacteria"/>
</dbReference>
<sequence length="751" mass="80199">MSEPSSVMPRKQASSGARSAAVDLVPSAVGAATVRRSAIDRETSLGRILFALAGLVAAALLLVVGARAGLHLLPALAAVGALAGAFLLLADDSAASVRASATGEITGKAERQCSATAKLLSTIHDALGDIALIRGMDGRIVQANAVFSRLCGHADVRGLTCASLGLSFEPRPGPDRFIVRFATPAGLRLYDWHEVVIREPATGRLMRHSIARDVTEEAQSARRGEEARLRAEEASQAKSRLLATVTHEIRTPLSGILGMSHLLAQTKLSAEQRNYLADMQQSGHALVQLVEDLIDFSSLSAGRFQLHPSEQDLRLVIENVVEMLSHRAHEKGIEIGAAIDTNVPSRVAFDAARLRQVLFNVIGNAVKFTEAGGVLVTADFGEGRVRIRVDDSGPGMAADELARVFEEFEQAGDDAQRSKGTGLGLAISRRIVEAFGGCLTASSVTGEGSRFEVRFPVEAVDAAAQLRRGVLAEAHVLLLAPDGPASAALAATVETLGGRCRRAPTLAAARGVVAQVLAGHLPLTDIIVDHRHAAQFRELLSREPGLERLRLRKTCLISPEERTSHPVNRMGGYEAWLIRPLREKSLVEVLLGRLTGIEKRDGINDNRPILRAEPRKAAAVSQDGRRVLLAEDDPVNALVLRKMLERAGHTVDHIGDFAALETALQGKEAPGLIVTDFNMPGGDGLALLRRLRGREAPGSWSRVPVVVLTSDMRSDLHHLLLAAGADAVHTKPAEPARFLAEVARLLETGQP</sequence>
<dbReference type="Pfam" id="PF00512">
    <property type="entry name" value="HisKA"/>
    <property type="match status" value="1"/>
</dbReference>
<evidence type="ECO:0000259" key="7">
    <source>
        <dbReference type="PROSITE" id="PS50109"/>
    </source>
</evidence>
<evidence type="ECO:0000256" key="3">
    <source>
        <dbReference type="ARBA" id="ARBA00022553"/>
    </source>
</evidence>
<dbReference type="GO" id="GO:0000155">
    <property type="term" value="F:phosphorelay sensor kinase activity"/>
    <property type="evidence" value="ECO:0007669"/>
    <property type="project" value="InterPro"/>
</dbReference>
<dbReference type="Pfam" id="PF02518">
    <property type="entry name" value="HATPase_c"/>
    <property type="match status" value="1"/>
</dbReference>
<feature type="domain" description="Histidine kinase" evidence="7">
    <location>
        <begin position="244"/>
        <end position="459"/>
    </location>
</feature>
<dbReference type="EC" id="2.7.13.3" evidence="2"/>
<organism evidence="9 10">
    <name type="scientific">Sinorhizobium fredii (strain USDA 257)</name>
    <dbReference type="NCBI Taxonomy" id="1185652"/>
    <lineage>
        <taxon>Bacteria</taxon>
        <taxon>Pseudomonadati</taxon>
        <taxon>Pseudomonadota</taxon>
        <taxon>Alphaproteobacteria</taxon>
        <taxon>Hyphomicrobiales</taxon>
        <taxon>Rhizobiaceae</taxon>
        <taxon>Sinorhizobium/Ensifer group</taxon>
        <taxon>Sinorhizobium</taxon>
    </lineage>
</organism>
<dbReference type="PRINTS" id="PR00344">
    <property type="entry name" value="BCTRLSENSOR"/>
</dbReference>
<dbReference type="KEGG" id="sfd:USDA257_c00290"/>
<evidence type="ECO:0000256" key="1">
    <source>
        <dbReference type="ARBA" id="ARBA00000085"/>
    </source>
</evidence>
<dbReference type="STRING" id="1185652.USDA257_c00290"/>
<dbReference type="EMBL" id="CP003563">
    <property type="protein sequence ID" value="AFL48633.1"/>
    <property type="molecule type" value="Genomic_DNA"/>
</dbReference>
<dbReference type="InterPro" id="IPR011006">
    <property type="entry name" value="CheY-like_superfamily"/>
</dbReference>
<dbReference type="Pfam" id="PF00072">
    <property type="entry name" value="Response_reg"/>
    <property type="match status" value="1"/>
</dbReference>
<dbReference type="AlphaFoldDB" id="I3WYC7"/>
<gene>
    <name evidence="9" type="primary">rpfC</name>
    <name evidence="9" type="ORF">USDA257_c00290</name>
</gene>
<evidence type="ECO:0000313" key="9">
    <source>
        <dbReference type="EMBL" id="AFL48633.1"/>
    </source>
</evidence>
<dbReference type="SUPFAM" id="SSF52172">
    <property type="entry name" value="CheY-like"/>
    <property type="match status" value="1"/>
</dbReference>
<dbReference type="SUPFAM" id="SSF55874">
    <property type="entry name" value="ATPase domain of HSP90 chaperone/DNA topoisomerase II/histidine kinase"/>
    <property type="match status" value="1"/>
</dbReference>
<dbReference type="InterPro" id="IPR001789">
    <property type="entry name" value="Sig_transdc_resp-reg_receiver"/>
</dbReference>
<dbReference type="CDD" id="cd00082">
    <property type="entry name" value="HisKA"/>
    <property type="match status" value="1"/>
</dbReference>
<dbReference type="Gene3D" id="3.40.50.2300">
    <property type="match status" value="1"/>
</dbReference>
<feature type="modified residue" description="4-aspartylphosphate" evidence="5">
    <location>
        <position position="676"/>
    </location>
</feature>
<feature type="transmembrane region" description="Helical" evidence="6">
    <location>
        <begin position="45"/>
        <end position="66"/>
    </location>
</feature>
<evidence type="ECO:0000256" key="2">
    <source>
        <dbReference type="ARBA" id="ARBA00012438"/>
    </source>
</evidence>
<dbReference type="SUPFAM" id="SSF47384">
    <property type="entry name" value="Homodimeric domain of signal transducing histidine kinase"/>
    <property type="match status" value="1"/>
</dbReference>
<evidence type="ECO:0000259" key="8">
    <source>
        <dbReference type="PROSITE" id="PS50110"/>
    </source>
</evidence>
<dbReference type="PROSITE" id="PS50110">
    <property type="entry name" value="RESPONSE_REGULATORY"/>
    <property type="match status" value="1"/>
</dbReference>
<dbReference type="CDD" id="cd16922">
    <property type="entry name" value="HATPase_EvgS-ArcB-TorS-like"/>
    <property type="match status" value="1"/>
</dbReference>
<evidence type="ECO:0000256" key="5">
    <source>
        <dbReference type="PROSITE-ProRule" id="PRU00169"/>
    </source>
</evidence>
<keyword evidence="9" id="KW-0808">Transferase</keyword>
<dbReference type="PANTHER" id="PTHR45339">
    <property type="entry name" value="HYBRID SIGNAL TRANSDUCTION HISTIDINE KINASE J"/>
    <property type="match status" value="1"/>
</dbReference>
<proteinExistence type="predicted"/>
<reference evidence="9 10" key="1">
    <citation type="journal article" date="2012" name="J. Bacteriol.">
        <title>Complete genome sequence of the broad-host-range strain Sinorhizobium fredii USDA257.</title>
        <authorList>
            <person name="Schuldes J."/>
            <person name="Rodriguez Orbegoso M."/>
            <person name="Schmeisser C."/>
            <person name="Krishnan H.B."/>
            <person name="Daniel R."/>
            <person name="Streit W.R."/>
        </authorList>
    </citation>
    <scope>NUCLEOTIDE SEQUENCE [LARGE SCALE GENOMIC DNA]</scope>
    <source>
        <strain evidence="9 10">USDA 257</strain>
    </source>
</reference>
<dbReference type="InterPro" id="IPR003661">
    <property type="entry name" value="HisK_dim/P_dom"/>
</dbReference>
<dbReference type="Gene3D" id="3.30.565.10">
    <property type="entry name" value="Histidine kinase-like ATPase, C-terminal domain"/>
    <property type="match status" value="1"/>
</dbReference>
<keyword evidence="6" id="KW-1133">Transmembrane helix</keyword>
<dbReference type="InterPro" id="IPR005467">
    <property type="entry name" value="His_kinase_dom"/>
</dbReference>
<name>I3WYC7_SINF2</name>
<dbReference type="eggNOG" id="COG2202">
    <property type="taxonomic scope" value="Bacteria"/>
</dbReference>
<keyword evidence="6" id="KW-0472">Membrane</keyword>
<dbReference type="InterPro" id="IPR004358">
    <property type="entry name" value="Sig_transdc_His_kin-like_C"/>
</dbReference>
<dbReference type="PROSITE" id="PS50109">
    <property type="entry name" value="HIS_KIN"/>
    <property type="match status" value="1"/>
</dbReference>